<sequence>MGRKIMNIFKPTWMIERIYNLSAKDLKAKGITTVLTDLDNTLIAWNNPDGTPELKRWISELKREGIRVIVVSNNSHSRVSKAVAGFGLEFDARALKPLTVGIKRVLRQYRLKKAETIMVGDQLLTDMVAANLSGVRGVLVKPLIETDAWNTKLNRFLELFIKRSLKKKYPELVWHKELL</sequence>
<dbReference type="InterPro" id="IPR006549">
    <property type="entry name" value="HAD-SF_hydro_IIIA"/>
</dbReference>
<comment type="caution">
    <text evidence="1">The sequence shown here is derived from an EMBL/GenBank/DDBJ whole genome shotgun (WGS) entry which is preliminary data.</text>
</comment>
<dbReference type="PANTHER" id="PTHR19288">
    <property type="entry name" value="4-NITROPHENYLPHOSPHATASE-RELATED"/>
    <property type="match status" value="1"/>
</dbReference>
<dbReference type="InterPro" id="IPR036412">
    <property type="entry name" value="HAD-like_sf"/>
</dbReference>
<dbReference type="Pfam" id="PF00702">
    <property type="entry name" value="Hydrolase"/>
    <property type="match status" value="1"/>
</dbReference>
<dbReference type="NCBIfam" id="TIGR01662">
    <property type="entry name" value="HAD-SF-IIIA"/>
    <property type="match status" value="1"/>
</dbReference>
<protein>
    <submittedName>
        <fullName evidence="1">YqeG family HAD IIIA-type phosphatase</fullName>
    </submittedName>
</protein>
<dbReference type="PANTHER" id="PTHR19288:SF25">
    <property type="entry name" value="PHOSPHATIDYLGLYCEROPHOSPHATASE GEP4, MITOCHONDRIAL"/>
    <property type="match status" value="1"/>
</dbReference>
<evidence type="ECO:0000313" key="1">
    <source>
        <dbReference type="EMBL" id="MDV2910975.1"/>
    </source>
</evidence>
<gene>
    <name evidence="1" type="ORF">R0H03_03730</name>
</gene>
<proteinExistence type="predicted"/>
<organism evidence="1 2">
    <name type="scientific">Pediococcus acidilactici</name>
    <dbReference type="NCBI Taxonomy" id="1254"/>
    <lineage>
        <taxon>Bacteria</taxon>
        <taxon>Bacillati</taxon>
        <taxon>Bacillota</taxon>
        <taxon>Bacilli</taxon>
        <taxon>Lactobacillales</taxon>
        <taxon>Lactobacillaceae</taxon>
        <taxon>Pediococcus</taxon>
        <taxon>Pediococcus acidilactici group</taxon>
    </lineage>
</organism>
<dbReference type="NCBIfam" id="TIGR01668">
    <property type="entry name" value="YqeG_hyp_ppase"/>
    <property type="match status" value="1"/>
</dbReference>
<dbReference type="AlphaFoldDB" id="A0AAN6BFS2"/>
<dbReference type="EMBL" id="JAWJAX010000003">
    <property type="protein sequence ID" value="MDV2910975.1"/>
    <property type="molecule type" value="Genomic_DNA"/>
</dbReference>
<dbReference type="CDD" id="cd16416">
    <property type="entry name" value="HAD_BsYqeG-like"/>
    <property type="match status" value="1"/>
</dbReference>
<dbReference type="Gene3D" id="3.40.50.1000">
    <property type="entry name" value="HAD superfamily/HAD-like"/>
    <property type="match status" value="1"/>
</dbReference>
<dbReference type="InterPro" id="IPR023214">
    <property type="entry name" value="HAD_sf"/>
</dbReference>
<reference evidence="1" key="2">
    <citation type="submission" date="2023-10" db="EMBL/GenBank/DDBJ databases">
        <authorList>
            <person name="Khurajog B."/>
        </authorList>
    </citation>
    <scope>NUCLEOTIDE SEQUENCE</scope>
    <source>
        <strain evidence="1">BF14</strain>
    </source>
</reference>
<evidence type="ECO:0000313" key="2">
    <source>
        <dbReference type="Proteomes" id="UP001280415"/>
    </source>
</evidence>
<dbReference type="GO" id="GO:0005737">
    <property type="term" value="C:cytoplasm"/>
    <property type="evidence" value="ECO:0007669"/>
    <property type="project" value="TreeGrafter"/>
</dbReference>
<accession>A0AAN6BFS2</accession>
<dbReference type="InterPro" id="IPR010021">
    <property type="entry name" value="PGPP1/Gep4"/>
</dbReference>
<dbReference type="GO" id="GO:0008962">
    <property type="term" value="F:phosphatidylglycerophosphatase activity"/>
    <property type="evidence" value="ECO:0007669"/>
    <property type="project" value="InterPro"/>
</dbReference>
<dbReference type="SUPFAM" id="SSF56784">
    <property type="entry name" value="HAD-like"/>
    <property type="match status" value="1"/>
</dbReference>
<reference evidence="1" key="1">
    <citation type="journal article" date="2023" name="PeerJ">
        <title>Selection and evaluation of lactic acid bacteria from chicken feces in Thailand as potential probiotics.</title>
        <authorList>
            <person name="Khurajog B."/>
            <person name="Disastra Y."/>
            <person name="Lawwyne L.D."/>
            <person name="Sirichokchatchawan W."/>
            <person name="Niyomtham W."/>
            <person name="Yindee J."/>
            <person name="Hampson D.J."/>
            <person name="Prapasarakul N."/>
        </authorList>
    </citation>
    <scope>NUCLEOTIDE SEQUENCE</scope>
    <source>
        <strain evidence="1">BF14</strain>
    </source>
</reference>
<name>A0AAN6BFS2_PEDAC</name>
<dbReference type="Proteomes" id="UP001280415">
    <property type="component" value="Unassembled WGS sequence"/>
</dbReference>